<keyword evidence="3" id="KW-1015">Disulfide bond</keyword>
<feature type="signal peptide" evidence="5">
    <location>
        <begin position="1"/>
        <end position="17"/>
    </location>
</feature>
<dbReference type="InterPro" id="IPR017937">
    <property type="entry name" value="Thioredoxin_CS"/>
</dbReference>
<dbReference type="RefSeq" id="WP_147086198.1">
    <property type="nucleotide sequence ID" value="NZ_VORM01000006.1"/>
</dbReference>
<dbReference type="Proteomes" id="UP000321578">
    <property type="component" value="Unassembled WGS sequence"/>
</dbReference>
<protein>
    <submittedName>
        <fullName evidence="7">TlpA family protein disulfide reductase</fullName>
    </submittedName>
</protein>
<keyword evidence="2" id="KW-0201">Cytochrome c-type biogenesis</keyword>
<dbReference type="CDD" id="cd02966">
    <property type="entry name" value="TlpA_like_family"/>
    <property type="match status" value="1"/>
</dbReference>
<feature type="chain" id="PRO_5022789098" evidence="5">
    <location>
        <begin position="18"/>
        <end position="436"/>
    </location>
</feature>
<feature type="domain" description="Thioredoxin" evidence="6">
    <location>
        <begin position="301"/>
        <end position="436"/>
    </location>
</feature>
<dbReference type="Gene3D" id="3.40.30.10">
    <property type="entry name" value="Glutaredoxin"/>
    <property type="match status" value="1"/>
</dbReference>
<accession>A0A5C6ZH29</accession>
<dbReference type="AlphaFoldDB" id="A0A5C6ZH29"/>
<organism evidence="7 8">
    <name type="scientific">Subsaximicrobium wynnwilliamsii</name>
    <dbReference type="NCBI Taxonomy" id="291179"/>
    <lineage>
        <taxon>Bacteria</taxon>
        <taxon>Pseudomonadati</taxon>
        <taxon>Bacteroidota</taxon>
        <taxon>Flavobacteriia</taxon>
        <taxon>Flavobacteriales</taxon>
        <taxon>Flavobacteriaceae</taxon>
        <taxon>Subsaximicrobium</taxon>
    </lineage>
</organism>
<dbReference type="GO" id="GO:0017004">
    <property type="term" value="P:cytochrome complex assembly"/>
    <property type="evidence" value="ECO:0007669"/>
    <property type="project" value="UniProtKB-KW"/>
</dbReference>
<comment type="subcellular location">
    <subcellularLocation>
        <location evidence="1">Cell envelope</location>
    </subcellularLocation>
</comment>
<dbReference type="SUPFAM" id="SSF52833">
    <property type="entry name" value="Thioredoxin-like"/>
    <property type="match status" value="1"/>
</dbReference>
<reference evidence="7 8" key="1">
    <citation type="submission" date="2019-08" db="EMBL/GenBank/DDBJ databases">
        <title>Genomes of Subsaximicrobium wynnwilliamsii strains.</title>
        <authorList>
            <person name="Bowman J.P."/>
        </authorList>
    </citation>
    <scope>NUCLEOTIDE SEQUENCE [LARGE SCALE GENOMIC DNA]</scope>
    <source>
        <strain evidence="7 8">2-80-2</strain>
    </source>
</reference>
<evidence type="ECO:0000256" key="3">
    <source>
        <dbReference type="ARBA" id="ARBA00023157"/>
    </source>
</evidence>
<comment type="caution">
    <text evidence="7">The sequence shown here is derived from an EMBL/GenBank/DDBJ whole genome shotgun (WGS) entry which is preliminary data.</text>
</comment>
<evidence type="ECO:0000256" key="2">
    <source>
        <dbReference type="ARBA" id="ARBA00022748"/>
    </source>
</evidence>
<evidence type="ECO:0000256" key="5">
    <source>
        <dbReference type="SAM" id="SignalP"/>
    </source>
</evidence>
<evidence type="ECO:0000313" key="8">
    <source>
        <dbReference type="Proteomes" id="UP000321578"/>
    </source>
</evidence>
<keyword evidence="4" id="KW-0676">Redox-active center</keyword>
<proteinExistence type="predicted"/>
<dbReference type="OrthoDB" id="6399635at2"/>
<dbReference type="InterPro" id="IPR050553">
    <property type="entry name" value="Thioredoxin_ResA/DsbE_sf"/>
</dbReference>
<dbReference type="InterPro" id="IPR013766">
    <property type="entry name" value="Thioredoxin_domain"/>
</dbReference>
<dbReference type="EMBL" id="VORO01000007">
    <property type="protein sequence ID" value="TXD89445.1"/>
    <property type="molecule type" value="Genomic_DNA"/>
</dbReference>
<evidence type="ECO:0000259" key="6">
    <source>
        <dbReference type="PROSITE" id="PS51352"/>
    </source>
</evidence>
<dbReference type="PANTHER" id="PTHR42852">
    <property type="entry name" value="THIOL:DISULFIDE INTERCHANGE PROTEIN DSBE"/>
    <property type="match status" value="1"/>
</dbReference>
<evidence type="ECO:0000256" key="1">
    <source>
        <dbReference type="ARBA" id="ARBA00004196"/>
    </source>
</evidence>
<dbReference type="PROSITE" id="PS51352">
    <property type="entry name" value="THIOREDOXIN_2"/>
    <property type="match status" value="1"/>
</dbReference>
<name>A0A5C6ZH29_9FLAO</name>
<sequence length="436" mass="48994">MKSILSILLLLPFLNFAQHSVSGTFLPAENYTYALLYQSKPSGTEYLDRSKIGEAGDFKIEMDSSYTPGMYKIVYALPAEEYNFSFIYDGKENIAITLSEDQGLAFTESSENKLWSSYTNSINLVNRSINNFYTQQSSDQKALTAIFKTLGNTQDSFEQAANGMLVSVFIKANRPYAPKEYQNLSSYSQNVKRSYLDAVDFGDPLLQSSDFLMDRVITYIFGSSEANSTAQFKTDVATLVAKIGTNNPIIKTILLETIWRKFKLMDSVEMANYVSDTYLMALAKNANYTALIEELKVDKSTALGSMAPNFDIEYLKDGKAVKTNLYDLAGAENYLLIFWSSTCGHCQEELPKIKELLSNKPNVNVIAIGLEDDDVIWKNAIKQFPEFIQVLGLGRWDNPISNDYGIASTPTYFLLNHKKEIIAKPYDVEALKAELE</sequence>
<dbReference type="Pfam" id="PF08534">
    <property type="entry name" value="Redoxin"/>
    <property type="match status" value="1"/>
</dbReference>
<dbReference type="InterPro" id="IPR013740">
    <property type="entry name" value="Redoxin"/>
</dbReference>
<keyword evidence="8" id="KW-1185">Reference proteome</keyword>
<evidence type="ECO:0000313" key="7">
    <source>
        <dbReference type="EMBL" id="TXD89445.1"/>
    </source>
</evidence>
<gene>
    <name evidence="7" type="ORF">ESY86_08670</name>
</gene>
<keyword evidence="5" id="KW-0732">Signal</keyword>
<dbReference type="GO" id="GO:0030313">
    <property type="term" value="C:cell envelope"/>
    <property type="evidence" value="ECO:0007669"/>
    <property type="project" value="UniProtKB-SubCell"/>
</dbReference>
<dbReference type="InterPro" id="IPR036249">
    <property type="entry name" value="Thioredoxin-like_sf"/>
</dbReference>
<dbReference type="PANTHER" id="PTHR42852:SF6">
    <property type="entry name" value="THIOL:DISULFIDE INTERCHANGE PROTEIN DSBE"/>
    <property type="match status" value="1"/>
</dbReference>
<evidence type="ECO:0000256" key="4">
    <source>
        <dbReference type="ARBA" id="ARBA00023284"/>
    </source>
</evidence>
<dbReference type="PROSITE" id="PS00194">
    <property type="entry name" value="THIOREDOXIN_1"/>
    <property type="match status" value="1"/>
</dbReference>